<organism evidence="2 3">
    <name type="scientific">Wenjunlia tyrosinilytica</name>
    <dbReference type="NCBI Taxonomy" id="1544741"/>
    <lineage>
        <taxon>Bacteria</taxon>
        <taxon>Bacillati</taxon>
        <taxon>Actinomycetota</taxon>
        <taxon>Actinomycetes</taxon>
        <taxon>Kitasatosporales</taxon>
        <taxon>Streptomycetaceae</taxon>
        <taxon>Wenjunlia</taxon>
    </lineage>
</organism>
<dbReference type="EMBL" id="BMMS01000072">
    <property type="protein sequence ID" value="GGP00924.1"/>
    <property type="molecule type" value="Genomic_DNA"/>
</dbReference>
<comment type="caution">
    <text evidence="2">The sequence shown here is derived from an EMBL/GenBank/DDBJ whole genome shotgun (WGS) entry which is preliminary data.</text>
</comment>
<protein>
    <submittedName>
        <fullName evidence="2">Uncharacterized protein</fullName>
    </submittedName>
</protein>
<proteinExistence type="predicted"/>
<reference evidence="2" key="1">
    <citation type="journal article" date="2014" name="Int. J. Syst. Evol. Microbiol.">
        <title>Complete genome sequence of Corynebacterium casei LMG S-19264T (=DSM 44701T), isolated from a smear-ripened cheese.</title>
        <authorList>
            <consortium name="US DOE Joint Genome Institute (JGI-PGF)"/>
            <person name="Walter F."/>
            <person name="Albersmeier A."/>
            <person name="Kalinowski J."/>
            <person name="Ruckert C."/>
        </authorList>
    </citation>
    <scope>NUCLEOTIDE SEQUENCE</scope>
    <source>
        <strain evidence="2">CGMCC 4.7201</strain>
    </source>
</reference>
<evidence type="ECO:0000256" key="1">
    <source>
        <dbReference type="SAM" id="SignalP"/>
    </source>
</evidence>
<evidence type="ECO:0000313" key="3">
    <source>
        <dbReference type="Proteomes" id="UP000641932"/>
    </source>
</evidence>
<sequence>MKVKVPVQRSRVVAIGVLLAVASVVMAAPAALANNDWDNLYSLEACKSPSSSTFKFKVYYNSWRKEAHRSVGYSVYDFNALAPGGSIPNTVPLKYCADTGAGSEQHIKNNTASAANDHTSYKANIYVNSGYKGAVDVIDTLSYWSQLDDTYNNNASFKWTS</sequence>
<dbReference type="Proteomes" id="UP000641932">
    <property type="component" value="Unassembled WGS sequence"/>
</dbReference>
<reference evidence="2" key="2">
    <citation type="submission" date="2020-09" db="EMBL/GenBank/DDBJ databases">
        <authorList>
            <person name="Sun Q."/>
            <person name="Zhou Y."/>
        </authorList>
    </citation>
    <scope>NUCLEOTIDE SEQUENCE</scope>
    <source>
        <strain evidence="2">CGMCC 4.7201</strain>
    </source>
</reference>
<feature type="chain" id="PRO_5036896516" evidence="1">
    <location>
        <begin position="28"/>
        <end position="161"/>
    </location>
</feature>
<name>A0A918E1G8_9ACTN</name>
<evidence type="ECO:0000313" key="2">
    <source>
        <dbReference type="EMBL" id="GGP00924.1"/>
    </source>
</evidence>
<accession>A0A918E1G8</accession>
<dbReference type="AlphaFoldDB" id="A0A918E1G8"/>
<dbReference type="RefSeq" id="WP_229699039.1">
    <property type="nucleotide sequence ID" value="NZ_BMMS01000072.1"/>
</dbReference>
<keyword evidence="1" id="KW-0732">Signal</keyword>
<feature type="signal peptide" evidence="1">
    <location>
        <begin position="1"/>
        <end position="27"/>
    </location>
</feature>
<keyword evidence="3" id="KW-1185">Reference proteome</keyword>
<gene>
    <name evidence="2" type="ORF">GCM10012280_70730</name>
</gene>